<dbReference type="PANTHER" id="PTHR34365:SF7">
    <property type="entry name" value="GLYCINE-RICH DOMAIN-CONTAINING PROTEIN 1"/>
    <property type="match status" value="1"/>
</dbReference>
<organism evidence="1 2">
    <name type="scientific">Candida tropicalis (strain ATCC MYA-3404 / T1)</name>
    <name type="common">Yeast</name>
    <dbReference type="NCBI Taxonomy" id="294747"/>
    <lineage>
        <taxon>Eukaryota</taxon>
        <taxon>Fungi</taxon>
        <taxon>Dikarya</taxon>
        <taxon>Ascomycota</taxon>
        <taxon>Saccharomycotina</taxon>
        <taxon>Pichiomycetes</taxon>
        <taxon>Debaryomycetaceae</taxon>
        <taxon>Candida/Lodderomyces clade</taxon>
        <taxon>Candida</taxon>
    </lineage>
</organism>
<dbReference type="HOGENOM" id="CLU_498736_0_0_1"/>
<dbReference type="EMBL" id="GG692396">
    <property type="protein sequence ID" value="EER34898.1"/>
    <property type="molecule type" value="Genomic_DNA"/>
</dbReference>
<dbReference type="KEGG" id="ctp:CTRG_01760"/>
<evidence type="ECO:0000313" key="1">
    <source>
        <dbReference type="EMBL" id="EER34898.1"/>
    </source>
</evidence>
<dbReference type="eggNOG" id="ENOG502RYJ5">
    <property type="taxonomic scope" value="Eukaryota"/>
</dbReference>
<accession>C5M7C8</accession>
<dbReference type="Pfam" id="PF07173">
    <property type="entry name" value="GRDP-like"/>
    <property type="match status" value="1"/>
</dbReference>
<dbReference type="GeneID" id="8300423"/>
<gene>
    <name evidence="1" type="ORF">CTRG_01760</name>
</gene>
<evidence type="ECO:0000313" key="2">
    <source>
        <dbReference type="Proteomes" id="UP000002037"/>
    </source>
</evidence>
<dbReference type="InterPro" id="IPR009836">
    <property type="entry name" value="GRDP-like"/>
</dbReference>
<dbReference type="STRING" id="294747.C5M7C8"/>
<name>C5M7C8_CANTT</name>
<dbReference type="RefSeq" id="XP_002547453.1">
    <property type="nucleotide sequence ID" value="XM_002547407.1"/>
</dbReference>
<keyword evidence="2" id="KW-1185">Reference proteome</keyword>
<dbReference type="OrthoDB" id="2684236at2759"/>
<proteinExistence type="predicted"/>
<dbReference type="VEuPathDB" id="FungiDB:CTRG_01760"/>
<protein>
    <submittedName>
        <fullName evidence="1">Uncharacterized protein</fullName>
    </submittedName>
</protein>
<dbReference type="Proteomes" id="UP000002037">
    <property type="component" value="Unassembled WGS sequence"/>
</dbReference>
<reference evidence="1 2" key="1">
    <citation type="journal article" date="2009" name="Nature">
        <title>Evolution of pathogenicity and sexual reproduction in eight Candida genomes.</title>
        <authorList>
            <person name="Butler G."/>
            <person name="Rasmussen M.D."/>
            <person name="Lin M.F."/>
            <person name="Santos M.A."/>
            <person name="Sakthikumar S."/>
            <person name="Munro C.A."/>
            <person name="Rheinbay E."/>
            <person name="Grabherr M."/>
            <person name="Forche A."/>
            <person name="Reedy J.L."/>
            <person name="Agrafioti I."/>
            <person name="Arnaud M.B."/>
            <person name="Bates S."/>
            <person name="Brown A.J."/>
            <person name="Brunke S."/>
            <person name="Costanzo M.C."/>
            <person name="Fitzpatrick D.A."/>
            <person name="de Groot P.W."/>
            <person name="Harris D."/>
            <person name="Hoyer L.L."/>
            <person name="Hube B."/>
            <person name="Klis F.M."/>
            <person name="Kodira C."/>
            <person name="Lennard N."/>
            <person name="Logue M.E."/>
            <person name="Martin R."/>
            <person name="Neiman A.M."/>
            <person name="Nikolaou E."/>
            <person name="Quail M.A."/>
            <person name="Quinn J."/>
            <person name="Santos M.C."/>
            <person name="Schmitzberger F.F."/>
            <person name="Sherlock G."/>
            <person name="Shah P."/>
            <person name="Silverstein K.A."/>
            <person name="Skrzypek M.S."/>
            <person name="Soll D."/>
            <person name="Staggs R."/>
            <person name="Stansfield I."/>
            <person name="Stumpf M.P."/>
            <person name="Sudbery P.E."/>
            <person name="Srikantha T."/>
            <person name="Zeng Q."/>
            <person name="Berman J."/>
            <person name="Berriman M."/>
            <person name="Heitman J."/>
            <person name="Gow N.A."/>
            <person name="Lorenz M.C."/>
            <person name="Birren B.W."/>
            <person name="Kellis M."/>
            <person name="Cuomo C.A."/>
        </authorList>
    </citation>
    <scope>NUCLEOTIDE SEQUENCE [LARGE SCALE GENOMIC DNA]</scope>
    <source>
        <strain evidence="2">ATCC MYA-3404 / T1</strain>
    </source>
</reference>
<dbReference type="AlphaFoldDB" id="C5M7C8"/>
<sequence length="569" mass="66025">MTQEGTKTSDQANFEGYLSHCNQSFENKFIDILKNADFNSHPSPLLRNNLSEPKVIEVIAYLKLLKAFKVLKNRVLAGSRDENGYNEATSLKTWQVYLTNSVRRFIIFINSLYSKIKEEPNVNLRYTKFYSLMDALIPPLDVILIWNSVILNNSFFNDVMKRNNFTEFLSYPFPWSTINESIHNYSFEFLPNSTLKQNYTKLINGGRYELDSFHLDFVSFDQVVNIYCPNCCCLLVENVELSNNMNTGFADNGFETNINPSNSECICSDLTEINHNDLRKLQLIKDCFDSKPLMGFLEFDLDDSLNMNALKEALKTYTLNNPAYTMINVYRNAFENIQNPISQTIFAKNYVFSNLIHCTIPKSELQIPEDLVASTIRQEQFMNDMSKISLLHDANIVEIIKDARVRYTNFISLENQFRDILLYPTLEIDLILKTSQLSRPDAMKSFYQKTNLVFIQEDDLEVSFMEMLTKYSKNYEDYETTCGCRQCQSRKKGHRKSVYNIWKNKFGSSRRRSSGDGSITLTHPSLNYCWFSSNNSPIEYNDMFIKKQMMYSGVYVNSPFISPVNIINA</sequence>
<dbReference type="PANTHER" id="PTHR34365">
    <property type="entry name" value="ENOLASE (DUF1399)"/>
    <property type="match status" value="1"/>
</dbReference>